<feature type="transmembrane region" description="Helical" evidence="5">
    <location>
        <begin position="136"/>
        <end position="157"/>
    </location>
</feature>
<keyword evidence="4 5" id="KW-0472">Membrane</keyword>
<dbReference type="Pfam" id="PF07690">
    <property type="entry name" value="MFS_1"/>
    <property type="match status" value="1"/>
</dbReference>
<feature type="domain" description="Major facilitator superfamily (MFS) profile" evidence="6">
    <location>
        <begin position="9"/>
        <end position="418"/>
    </location>
</feature>
<dbReference type="InterPro" id="IPR020846">
    <property type="entry name" value="MFS_dom"/>
</dbReference>
<dbReference type="PANTHER" id="PTHR23508:SF10">
    <property type="entry name" value="CARBOXYLIC ACID TRANSPORTER PROTEIN HOMOLOG"/>
    <property type="match status" value="1"/>
</dbReference>
<dbReference type="RefSeq" id="WP_269608018.1">
    <property type="nucleotide sequence ID" value="NZ_JAPWIJ010000012.1"/>
</dbReference>
<feature type="transmembrane region" description="Helical" evidence="5">
    <location>
        <begin position="328"/>
        <end position="351"/>
    </location>
</feature>
<accession>A0ABT4MKQ1</accession>
<proteinExistence type="predicted"/>
<evidence type="ECO:0000256" key="3">
    <source>
        <dbReference type="ARBA" id="ARBA00022989"/>
    </source>
</evidence>
<dbReference type="PROSITE" id="PS50850">
    <property type="entry name" value="MFS"/>
    <property type="match status" value="1"/>
</dbReference>
<dbReference type="EMBL" id="JAPWIJ010000012">
    <property type="protein sequence ID" value="MCZ4521563.1"/>
    <property type="molecule type" value="Genomic_DNA"/>
</dbReference>
<keyword evidence="8" id="KW-1185">Reference proteome</keyword>
<comment type="subcellular location">
    <subcellularLocation>
        <location evidence="1">Cell membrane</location>
        <topology evidence="1">Multi-pass membrane protein</topology>
    </subcellularLocation>
</comment>
<protein>
    <submittedName>
        <fullName evidence="7">MFS transporter</fullName>
    </submittedName>
</protein>
<dbReference type="InterPro" id="IPR036259">
    <property type="entry name" value="MFS_trans_sf"/>
</dbReference>
<feature type="transmembrane region" description="Helical" evidence="5">
    <location>
        <begin position="163"/>
        <end position="182"/>
    </location>
</feature>
<organism evidence="7 8">
    <name type="scientific">Rhodococcus ruber</name>
    <dbReference type="NCBI Taxonomy" id="1830"/>
    <lineage>
        <taxon>Bacteria</taxon>
        <taxon>Bacillati</taxon>
        <taxon>Actinomycetota</taxon>
        <taxon>Actinomycetes</taxon>
        <taxon>Mycobacteriales</taxon>
        <taxon>Nocardiaceae</taxon>
        <taxon>Rhodococcus</taxon>
    </lineage>
</organism>
<dbReference type="PANTHER" id="PTHR23508">
    <property type="entry name" value="CARBOXYLIC ACID TRANSPORTER PROTEIN HOMOLOG"/>
    <property type="match status" value="1"/>
</dbReference>
<sequence>MSRNTFSPVVALCLSALTLEGYDLLMYGTVVPSLLAYEPWDLDPATVGVLGSVVGVGMLVGALAAGSIADRWGRRRALIAAVALFSAAMACCAIAPSPETFGTARFVVGIGAGVLMPTAASMLIEFSRLDTRARTVALGFVGTSVGGIAAGILSLWLVPEFGFRAMFAAGMIPALLILPLMVRYLPESPAFLGSQGRIEAAQAISTRYGLEEAVKNSGGDPKSTDRGIGALFTANRARVTLSFWVMTLLCLLVLFGVATWLPAVMRSAGYPLGAALSFLLMLNVGGAVGALGGAYLADRFGIKPVTIFGFLCAAVSLAMIATTPPIGIVYVLVLIAGMGTTGTQILLNTFIGGYYPVSCRTTGLGVALAVGRLGAIVGPTYGGLFVAAGAGTSTQLLAFALPAIIGAGVTILIPAGRKLRSSPASASKGRLHAPDTR</sequence>
<keyword evidence="3 5" id="KW-1133">Transmembrane helix</keyword>
<dbReference type="Proteomes" id="UP001081071">
    <property type="component" value="Unassembled WGS sequence"/>
</dbReference>
<evidence type="ECO:0000313" key="7">
    <source>
        <dbReference type="EMBL" id="MCZ4521563.1"/>
    </source>
</evidence>
<name>A0ABT4MKQ1_9NOCA</name>
<feature type="transmembrane region" description="Helical" evidence="5">
    <location>
        <begin position="396"/>
        <end position="415"/>
    </location>
</feature>
<feature type="transmembrane region" description="Helical" evidence="5">
    <location>
        <begin position="77"/>
        <end position="97"/>
    </location>
</feature>
<dbReference type="Gene3D" id="1.20.1250.20">
    <property type="entry name" value="MFS general substrate transporter like domains"/>
    <property type="match status" value="1"/>
</dbReference>
<feature type="transmembrane region" description="Helical" evidence="5">
    <location>
        <begin position="45"/>
        <end position="65"/>
    </location>
</feature>
<feature type="transmembrane region" description="Helical" evidence="5">
    <location>
        <begin position="241"/>
        <end position="263"/>
    </location>
</feature>
<evidence type="ECO:0000259" key="6">
    <source>
        <dbReference type="PROSITE" id="PS50850"/>
    </source>
</evidence>
<evidence type="ECO:0000313" key="8">
    <source>
        <dbReference type="Proteomes" id="UP001081071"/>
    </source>
</evidence>
<evidence type="ECO:0000256" key="2">
    <source>
        <dbReference type="ARBA" id="ARBA00022692"/>
    </source>
</evidence>
<evidence type="ECO:0000256" key="4">
    <source>
        <dbReference type="ARBA" id="ARBA00023136"/>
    </source>
</evidence>
<reference evidence="7" key="1">
    <citation type="submission" date="2022-12" db="EMBL/GenBank/DDBJ databases">
        <authorList>
            <person name="Krivoruchko A.V."/>
            <person name="Elkin A."/>
        </authorList>
    </citation>
    <scope>NUCLEOTIDE SEQUENCE</scope>
    <source>
        <strain evidence="7">IEGM 1391</strain>
    </source>
</reference>
<dbReference type="SUPFAM" id="SSF103473">
    <property type="entry name" value="MFS general substrate transporter"/>
    <property type="match status" value="1"/>
</dbReference>
<evidence type="ECO:0000256" key="5">
    <source>
        <dbReference type="SAM" id="Phobius"/>
    </source>
</evidence>
<feature type="transmembrane region" description="Helical" evidence="5">
    <location>
        <begin position="304"/>
        <end position="322"/>
    </location>
</feature>
<feature type="transmembrane region" description="Helical" evidence="5">
    <location>
        <begin position="363"/>
        <end position="390"/>
    </location>
</feature>
<evidence type="ECO:0000256" key="1">
    <source>
        <dbReference type="ARBA" id="ARBA00004651"/>
    </source>
</evidence>
<comment type="caution">
    <text evidence="7">The sequence shown here is derived from an EMBL/GenBank/DDBJ whole genome shotgun (WGS) entry which is preliminary data.</text>
</comment>
<dbReference type="InterPro" id="IPR011701">
    <property type="entry name" value="MFS"/>
</dbReference>
<feature type="transmembrane region" description="Helical" evidence="5">
    <location>
        <begin position="275"/>
        <end position="297"/>
    </location>
</feature>
<gene>
    <name evidence="7" type="ORF">O4220_23845</name>
</gene>
<keyword evidence="2 5" id="KW-0812">Transmembrane</keyword>
<feature type="transmembrane region" description="Helical" evidence="5">
    <location>
        <begin position="103"/>
        <end position="124"/>
    </location>
</feature>